<sequence>LARIMERRSDFETLSRQREQIFTSTWAYGLAELTDIFRMAKWLTTVEDRFCESQLSDLRVINKLKLERFDVGINEALTLCGYALFMKVGIKKQVSTMPTNLIEKFVEPFAIDNNPSHVPGVPLI</sequence>
<organism evidence="1">
    <name type="scientific">Anisakis simplex</name>
    <name type="common">Herring worm</name>
    <dbReference type="NCBI Taxonomy" id="6269"/>
    <lineage>
        <taxon>Eukaryota</taxon>
        <taxon>Metazoa</taxon>
        <taxon>Ecdysozoa</taxon>
        <taxon>Nematoda</taxon>
        <taxon>Chromadorea</taxon>
        <taxon>Rhabditida</taxon>
        <taxon>Spirurina</taxon>
        <taxon>Ascaridomorpha</taxon>
        <taxon>Ascaridoidea</taxon>
        <taxon>Anisakidae</taxon>
        <taxon>Anisakis</taxon>
        <taxon>Anisakis simplex complex</taxon>
    </lineage>
</organism>
<reference evidence="1" key="1">
    <citation type="submission" date="2017-02" db="UniProtKB">
        <authorList>
            <consortium name="WormBaseParasite"/>
        </authorList>
    </citation>
    <scope>IDENTIFICATION</scope>
</reference>
<proteinExistence type="predicted"/>
<accession>A0A0M3KEX5</accession>
<dbReference type="WBParaSite" id="ASIM_0001953401-mRNA-1">
    <property type="protein sequence ID" value="ASIM_0001953401-mRNA-1"/>
    <property type="gene ID" value="ASIM_0001953401"/>
</dbReference>
<evidence type="ECO:0000313" key="1">
    <source>
        <dbReference type="WBParaSite" id="ASIM_0001953401-mRNA-1"/>
    </source>
</evidence>
<protein>
    <submittedName>
        <fullName evidence="1">Cytochrome P450</fullName>
    </submittedName>
</protein>
<name>A0A0M3KEX5_ANISI</name>
<dbReference type="AlphaFoldDB" id="A0A0M3KEX5"/>